<protein>
    <submittedName>
        <fullName evidence="1">Uncharacterized protein</fullName>
    </submittedName>
</protein>
<feature type="non-terminal residue" evidence="1">
    <location>
        <position position="1"/>
    </location>
</feature>
<keyword evidence="2" id="KW-1185">Reference proteome</keyword>
<evidence type="ECO:0000313" key="1">
    <source>
        <dbReference type="EMBL" id="MED6112564.1"/>
    </source>
</evidence>
<dbReference type="Proteomes" id="UP001341840">
    <property type="component" value="Unassembled WGS sequence"/>
</dbReference>
<evidence type="ECO:0000313" key="2">
    <source>
        <dbReference type="Proteomes" id="UP001341840"/>
    </source>
</evidence>
<dbReference type="EMBL" id="JASCZI010000589">
    <property type="protein sequence ID" value="MED6112564.1"/>
    <property type="molecule type" value="Genomic_DNA"/>
</dbReference>
<sequence length="50" mass="5548">RSLEQTNIKGGSYVQVGVNTPWFFSLAISLANLLPSHGIQNCLGSWLWLM</sequence>
<proteinExistence type="predicted"/>
<reference evidence="1 2" key="1">
    <citation type="journal article" date="2023" name="Plants (Basel)">
        <title>Bridging the Gap: Combining Genomics and Transcriptomics Approaches to Understand Stylosanthes scabra, an Orphan Legume from the Brazilian Caatinga.</title>
        <authorList>
            <person name="Ferreira-Neto J.R.C."/>
            <person name="da Silva M.D."/>
            <person name="Binneck E."/>
            <person name="de Melo N.F."/>
            <person name="da Silva R.H."/>
            <person name="de Melo A.L.T.M."/>
            <person name="Pandolfi V."/>
            <person name="Bustamante F.O."/>
            <person name="Brasileiro-Vidal A.C."/>
            <person name="Benko-Iseppon A.M."/>
        </authorList>
    </citation>
    <scope>NUCLEOTIDE SEQUENCE [LARGE SCALE GENOMIC DNA]</scope>
    <source>
        <tissue evidence="1">Leaves</tissue>
    </source>
</reference>
<gene>
    <name evidence="1" type="ORF">PIB30_062817</name>
</gene>
<accession>A0ABU6QN45</accession>
<name>A0ABU6QN45_9FABA</name>
<comment type="caution">
    <text evidence="1">The sequence shown here is derived from an EMBL/GenBank/DDBJ whole genome shotgun (WGS) entry which is preliminary data.</text>
</comment>
<organism evidence="1 2">
    <name type="scientific">Stylosanthes scabra</name>
    <dbReference type="NCBI Taxonomy" id="79078"/>
    <lineage>
        <taxon>Eukaryota</taxon>
        <taxon>Viridiplantae</taxon>
        <taxon>Streptophyta</taxon>
        <taxon>Embryophyta</taxon>
        <taxon>Tracheophyta</taxon>
        <taxon>Spermatophyta</taxon>
        <taxon>Magnoliopsida</taxon>
        <taxon>eudicotyledons</taxon>
        <taxon>Gunneridae</taxon>
        <taxon>Pentapetalae</taxon>
        <taxon>rosids</taxon>
        <taxon>fabids</taxon>
        <taxon>Fabales</taxon>
        <taxon>Fabaceae</taxon>
        <taxon>Papilionoideae</taxon>
        <taxon>50 kb inversion clade</taxon>
        <taxon>dalbergioids sensu lato</taxon>
        <taxon>Dalbergieae</taxon>
        <taxon>Pterocarpus clade</taxon>
        <taxon>Stylosanthes</taxon>
    </lineage>
</organism>